<dbReference type="PRINTS" id="PR00723">
    <property type="entry name" value="SUBTILISIN"/>
</dbReference>
<dbReference type="InterPro" id="IPR050131">
    <property type="entry name" value="Peptidase_S8_subtilisin-like"/>
</dbReference>
<keyword evidence="3" id="KW-0378">Hydrolase</keyword>
<evidence type="ECO:0000259" key="7">
    <source>
        <dbReference type="PROSITE" id="PS50853"/>
    </source>
</evidence>
<evidence type="ECO:0000256" key="6">
    <source>
        <dbReference type="SAM" id="Phobius"/>
    </source>
</evidence>
<evidence type="ECO:0000313" key="8">
    <source>
        <dbReference type="EMBL" id="CAB4613802.1"/>
    </source>
</evidence>
<dbReference type="SUPFAM" id="SSF52743">
    <property type="entry name" value="Subtilisin-like"/>
    <property type="match status" value="1"/>
</dbReference>
<dbReference type="SUPFAM" id="SSF49265">
    <property type="entry name" value="Fibronectin type III"/>
    <property type="match status" value="1"/>
</dbReference>
<feature type="transmembrane region" description="Helical" evidence="6">
    <location>
        <begin position="21"/>
        <end position="40"/>
    </location>
</feature>
<dbReference type="InterPro" id="IPR034193">
    <property type="entry name" value="PCSK9_ProteinaseK-like"/>
</dbReference>
<evidence type="ECO:0000256" key="3">
    <source>
        <dbReference type="ARBA" id="ARBA00022801"/>
    </source>
</evidence>
<dbReference type="GO" id="GO:0004252">
    <property type="term" value="F:serine-type endopeptidase activity"/>
    <property type="evidence" value="ECO:0007669"/>
    <property type="project" value="InterPro"/>
</dbReference>
<dbReference type="PROSITE" id="PS00137">
    <property type="entry name" value="SUBTILASE_HIS"/>
    <property type="match status" value="1"/>
</dbReference>
<dbReference type="Pfam" id="PF00082">
    <property type="entry name" value="Peptidase_S8"/>
    <property type="match status" value="1"/>
</dbReference>
<dbReference type="Pfam" id="PF00041">
    <property type="entry name" value="fn3"/>
    <property type="match status" value="2"/>
</dbReference>
<keyword evidence="4" id="KW-0720">Serine protease</keyword>
<dbReference type="PANTHER" id="PTHR43806">
    <property type="entry name" value="PEPTIDASE S8"/>
    <property type="match status" value="1"/>
</dbReference>
<sequence length="675" mass="68800">MSDGKHRQCGGDAGDSFVIRRIVAVLIAAMTAMFVVLPQASVSATSTSFEFTEAIARKMVTTSPQTTGPGGGTLSWGLDRIDQRTAVGSARSYSFSEDGTGVKVYILDSGANASHPEFGSRVVDGWSYRSSLTALNNYKAAIASNLADPNRLAGIEPCANDGSHATDPGAFDRPSNIDATDKGRTDNDGHGTHVAGIIGGDTTGVAKNVTIVPVRALDSCGNGTTTMILEGLAWILNNHGPGEKAILNLSIGFDSSVSSVDTAITNIMNEGVVVIAAAGNGDEDGIGMSACGTTPAGTLGTISVGSSTSSDGESSFSNYGQCVDIFSPGSVVTSAFPYLNGVTNTYAVQSGTSMAAPFLAGAVARYLQTLPTGPTNFATGPTSAWNWLKMRATCGAITYATHADAYRTPNRLLATSDAPVTAPCSPSSPVATASNRAMDVQWIESPSGNGATVSYTVTASPGNGSCTTMTDTCTIAGLANGTTYTFSVVATNTAGASSAVTITGSPNGPVESVPMPTTPIDVTAAIASKTVTLSWAAVSSNLLVTYIVSNSNGTAVCTTTATTCTVSGLVNGTEYSFVVSSQTSAGSSTPSATVVARPGFTVLKTVVAKRSKTPLTWFVRSVSTGRKTWTESGPCSVKAGRLVAPSKSGKCVLTLKVAKTSKFPAMSTRVTIAVK</sequence>
<comment type="similarity">
    <text evidence="1">Belongs to the peptidase S8 family.</text>
</comment>
<name>A0A6J6HJA0_9ZZZZ</name>
<dbReference type="EMBL" id="CAEZUX010000051">
    <property type="protein sequence ID" value="CAB4613802.1"/>
    <property type="molecule type" value="Genomic_DNA"/>
</dbReference>
<protein>
    <submittedName>
        <fullName evidence="8">Unannotated protein</fullName>
    </submittedName>
</protein>
<feature type="domain" description="Fibronectin type-III" evidence="7">
    <location>
        <begin position="513"/>
        <end position="601"/>
    </location>
</feature>
<dbReference type="InterPro" id="IPR036852">
    <property type="entry name" value="Peptidase_S8/S53_dom_sf"/>
</dbReference>
<keyword evidence="6" id="KW-1133">Transmembrane helix</keyword>
<gene>
    <name evidence="8" type="ORF">UFOPK1874_00596</name>
</gene>
<evidence type="ECO:0000256" key="4">
    <source>
        <dbReference type="ARBA" id="ARBA00022825"/>
    </source>
</evidence>
<feature type="compositionally biased region" description="Basic and acidic residues" evidence="5">
    <location>
        <begin position="179"/>
        <end position="189"/>
    </location>
</feature>
<dbReference type="AlphaFoldDB" id="A0A6J6HJA0"/>
<dbReference type="InterPro" id="IPR003961">
    <property type="entry name" value="FN3_dom"/>
</dbReference>
<keyword evidence="6" id="KW-0472">Membrane</keyword>
<feature type="region of interest" description="Disordered" evidence="5">
    <location>
        <begin position="163"/>
        <end position="189"/>
    </location>
</feature>
<evidence type="ECO:0000256" key="1">
    <source>
        <dbReference type="ARBA" id="ARBA00011073"/>
    </source>
</evidence>
<reference evidence="8" key="1">
    <citation type="submission" date="2020-05" db="EMBL/GenBank/DDBJ databases">
        <authorList>
            <person name="Chiriac C."/>
            <person name="Salcher M."/>
            <person name="Ghai R."/>
            <person name="Kavagutti S V."/>
        </authorList>
    </citation>
    <scope>NUCLEOTIDE SEQUENCE</scope>
</reference>
<dbReference type="GO" id="GO:0006508">
    <property type="term" value="P:proteolysis"/>
    <property type="evidence" value="ECO:0007669"/>
    <property type="project" value="UniProtKB-KW"/>
</dbReference>
<dbReference type="PROSITE" id="PS51892">
    <property type="entry name" value="SUBTILASE"/>
    <property type="match status" value="1"/>
</dbReference>
<dbReference type="Gene3D" id="3.40.50.200">
    <property type="entry name" value="Peptidase S8/S53 domain"/>
    <property type="match status" value="1"/>
</dbReference>
<dbReference type="Gene3D" id="2.60.40.10">
    <property type="entry name" value="Immunoglobulins"/>
    <property type="match status" value="2"/>
</dbReference>
<dbReference type="CDD" id="cd00063">
    <property type="entry name" value="FN3"/>
    <property type="match status" value="2"/>
</dbReference>
<dbReference type="SMART" id="SM00060">
    <property type="entry name" value="FN3"/>
    <property type="match status" value="2"/>
</dbReference>
<organism evidence="8">
    <name type="scientific">freshwater metagenome</name>
    <dbReference type="NCBI Taxonomy" id="449393"/>
    <lineage>
        <taxon>unclassified sequences</taxon>
        <taxon>metagenomes</taxon>
        <taxon>ecological metagenomes</taxon>
    </lineage>
</organism>
<evidence type="ECO:0000256" key="5">
    <source>
        <dbReference type="SAM" id="MobiDB-lite"/>
    </source>
</evidence>
<feature type="domain" description="Fibronectin type-III" evidence="7">
    <location>
        <begin position="422"/>
        <end position="508"/>
    </location>
</feature>
<proteinExistence type="inferred from homology"/>
<keyword evidence="6" id="KW-0812">Transmembrane</keyword>
<dbReference type="PANTHER" id="PTHR43806:SF11">
    <property type="entry name" value="CEREVISIN-RELATED"/>
    <property type="match status" value="1"/>
</dbReference>
<dbReference type="InterPro" id="IPR013783">
    <property type="entry name" value="Ig-like_fold"/>
</dbReference>
<accession>A0A6J6HJA0</accession>
<dbReference type="InterPro" id="IPR000209">
    <property type="entry name" value="Peptidase_S8/S53_dom"/>
</dbReference>
<dbReference type="PROSITE" id="PS50853">
    <property type="entry name" value="FN3"/>
    <property type="match status" value="2"/>
</dbReference>
<dbReference type="CDD" id="cd04077">
    <property type="entry name" value="Peptidases_S8_PCSK9_ProteinaseK_like"/>
    <property type="match status" value="1"/>
</dbReference>
<dbReference type="InterPro" id="IPR036116">
    <property type="entry name" value="FN3_sf"/>
</dbReference>
<dbReference type="InterPro" id="IPR015500">
    <property type="entry name" value="Peptidase_S8_subtilisin-rel"/>
</dbReference>
<dbReference type="InterPro" id="IPR022398">
    <property type="entry name" value="Peptidase_S8_His-AS"/>
</dbReference>
<evidence type="ECO:0000256" key="2">
    <source>
        <dbReference type="ARBA" id="ARBA00022670"/>
    </source>
</evidence>
<dbReference type="GO" id="GO:0005615">
    <property type="term" value="C:extracellular space"/>
    <property type="evidence" value="ECO:0007669"/>
    <property type="project" value="TreeGrafter"/>
</dbReference>
<keyword evidence="2" id="KW-0645">Protease</keyword>